<keyword evidence="8 10" id="KW-0472">Membrane</keyword>
<keyword evidence="2 10" id="KW-0812">Transmembrane</keyword>
<keyword evidence="5 10" id="KW-1133">Transmembrane helix</keyword>
<evidence type="ECO:0000256" key="10">
    <source>
        <dbReference type="RuleBase" id="RU364128"/>
    </source>
</evidence>
<feature type="transmembrane region" description="Helical" evidence="10">
    <location>
        <begin position="404"/>
        <end position="425"/>
    </location>
</feature>
<evidence type="ECO:0000256" key="8">
    <source>
        <dbReference type="ARBA" id="ARBA00023136"/>
    </source>
</evidence>
<evidence type="ECO:0000256" key="12">
    <source>
        <dbReference type="SAM" id="MobiDB-lite"/>
    </source>
</evidence>
<evidence type="ECO:0000256" key="1">
    <source>
        <dbReference type="ARBA" id="ARBA00007472"/>
    </source>
</evidence>
<keyword evidence="6 11" id="KW-0175">Coiled coil</keyword>
<feature type="transmembrane region" description="Helical" evidence="10">
    <location>
        <begin position="261"/>
        <end position="281"/>
    </location>
</feature>
<feature type="compositionally biased region" description="Pro residues" evidence="12">
    <location>
        <begin position="338"/>
        <end position="353"/>
    </location>
</feature>
<dbReference type="EMBL" id="LK052939">
    <property type="protein sequence ID" value="CDR39624.1"/>
    <property type="molecule type" value="Genomic_DNA"/>
</dbReference>
<feature type="compositionally biased region" description="Low complexity" evidence="12">
    <location>
        <begin position="55"/>
        <end position="82"/>
    </location>
</feature>
<feature type="region of interest" description="Disordered" evidence="12">
    <location>
        <begin position="335"/>
        <end position="389"/>
    </location>
</feature>
<organism evidence="13">
    <name type="scientific">Rhodotorula toruloides</name>
    <name type="common">Yeast</name>
    <name type="synonym">Rhodosporidium toruloides</name>
    <dbReference type="NCBI Taxonomy" id="5286"/>
    <lineage>
        <taxon>Eukaryota</taxon>
        <taxon>Fungi</taxon>
        <taxon>Dikarya</taxon>
        <taxon>Basidiomycota</taxon>
        <taxon>Pucciniomycotina</taxon>
        <taxon>Microbotryomycetes</taxon>
        <taxon>Sporidiobolales</taxon>
        <taxon>Sporidiobolaceae</taxon>
        <taxon>Rhodotorula</taxon>
    </lineage>
</organism>
<feature type="region of interest" description="Disordered" evidence="12">
    <location>
        <begin position="34"/>
        <end position="82"/>
    </location>
</feature>
<dbReference type="GO" id="GO:0007007">
    <property type="term" value="P:inner mitochondrial membrane organization"/>
    <property type="evidence" value="ECO:0007669"/>
    <property type="project" value="TreeGrafter"/>
</dbReference>
<name>A0A061APT1_RHOTO</name>
<feature type="compositionally biased region" description="Low complexity" evidence="12">
    <location>
        <begin position="369"/>
        <end position="384"/>
    </location>
</feature>
<evidence type="ECO:0000256" key="3">
    <source>
        <dbReference type="ARBA" id="ARBA00022792"/>
    </source>
</evidence>
<comment type="subcellular location">
    <subcellularLocation>
        <location evidence="10">Mitochondrion inner membrane</location>
        <topology evidence="10">Multi-pass membrane protein</topology>
    </subcellularLocation>
</comment>
<comment type="subunit">
    <text evidence="10">Homooligomer.</text>
</comment>
<dbReference type="InterPro" id="IPR008839">
    <property type="entry name" value="MDM33_fungi"/>
</dbReference>
<evidence type="ECO:0000256" key="4">
    <source>
        <dbReference type="ARBA" id="ARBA00022946"/>
    </source>
</evidence>
<dbReference type="Pfam" id="PF05546">
    <property type="entry name" value="She9_MDM33"/>
    <property type="match status" value="1"/>
</dbReference>
<feature type="compositionally biased region" description="Polar residues" evidence="12">
    <location>
        <begin position="44"/>
        <end position="54"/>
    </location>
</feature>
<comment type="function">
    <text evidence="9">Required for the maintenance of the structure of the mitochondrial inner membrane. Involved in mitochondrial morphology. Causes growth arrest when highly overexpressed.</text>
</comment>
<protein>
    <recommendedName>
        <fullName evidence="10">Sensitive to high expression protein 9, mitochondrial</fullName>
    </recommendedName>
</protein>
<dbReference type="AlphaFoldDB" id="A0A061APT1"/>
<evidence type="ECO:0000256" key="2">
    <source>
        <dbReference type="ARBA" id="ARBA00022692"/>
    </source>
</evidence>
<keyword evidence="4 10" id="KW-0809">Transit peptide</keyword>
<dbReference type="OrthoDB" id="5595506at2759"/>
<comment type="similarity">
    <text evidence="1 10">Belongs to the SHE9 family.</text>
</comment>
<dbReference type="GO" id="GO:0005743">
    <property type="term" value="C:mitochondrial inner membrane"/>
    <property type="evidence" value="ECO:0007669"/>
    <property type="project" value="UniProtKB-SubCell"/>
</dbReference>
<evidence type="ECO:0000256" key="7">
    <source>
        <dbReference type="ARBA" id="ARBA00023128"/>
    </source>
</evidence>
<dbReference type="PANTHER" id="PTHR31961">
    <property type="entry name" value="SENSITIVE TO HIGH EXPRESSION PROTEIN 9, MITOCHONDRIAL"/>
    <property type="match status" value="1"/>
</dbReference>
<dbReference type="PANTHER" id="PTHR31961:SF3">
    <property type="entry name" value="SENSITIVE TO HIGH EXPRESSION PROTEIN 9, MITOCHONDRIAL"/>
    <property type="match status" value="1"/>
</dbReference>
<evidence type="ECO:0000313" key="13">
    <source>
        <dbReference type="EMBL" id="CDR39624.1"/>
    </source>
</evidence>
<reference evidence="13" key="1">
    <citation type="journal article" date="2014" name="Genome Announc.">
        <title>Draft genome sequence of Rhodosporidium toruloides CECT1137, an oleaginous yeast of biotechnological interest.</title>
        <authorList>
            <person name="Morin N."/>
            <person name="Calcas X."/>
            <person name="Devillers H."/>
            <person name="Durrens P."/>
            <person name="Sherman D.J."/>
            <person name="Nicaud J.-M."/>
            <person name="Neuveglise C."/>
        </authorList>
    </citation>
    <scope>NUCLEOTIDE SEQUENCE</scope>
    <source>
        <strain evidence="13">CECT1137</strain>
    </source>
</reference>
<feature type="coiled-coil region" evidence="11">
    <location>
        <begin position="200"/>
        <end position="227"/>
    </location>
</feature>
<feature type="coiled-coil region" evidence="11">
    <location>
        <begin position="142"/>
        <end position="169"/>
    </location>
</feature>
<keyword evidence="7 10" id="KW-0496">Mitochondrion</keyword>
<evidence type="ECO:0000256" key="9">
    <source>
        <dbReference type="ARBA" id="ARBA00024807"/>
    </source>
</evidence>
<evidence type="ECO:0000256" key="6">
    <source>
        <dbReference type="ARBA" id="ARBA00023054"/>
    </source>
</evidence>
<sequence>MSVRFPLAQSCRACLRSSRQAQWRLSVLHQRPFSATPRGADAETASSANLASTGSAPAPQPSRASSLPLPSSPPSSEATAHSKLVEARELAQRQLRHLLATLDSSARKQAQAFSAALRALEIERKLREAGAKINQATGYEEIERLRNGVAEKERALLDAREQAILLKRDYTERVKLRADSQREVNDLLQRKPTWNGPDVLRFTELVQQEHENERAEAKAKAEMEAGEEAVERGFSDLMQAILERYHEEQVWSDKIRSMSTYGSLAITGLNVLLFIVTLLLIEPWRRRRLVQNVEERLRTNSQQGHDATQAQLETLQHLLQQTQASLDAVAATTAGIAAPPPAPPSPIPVPETPFTPVFDSTSPEAVAAASSPGSTETGPSSTASQQPHSRVVEQALAAIEGHEVWAAGAAGAVGGIAIAALVSLLGR</sequence>
<evidence type="ECO:0000256" key="11">
    <source>
        <dbReference type="SAM" id="Coils"/>
    </source>
</evidence>
<proteinExistence type="inferred from homology"/>
<keyword evidence="3 10" id="KW-0999">Mitochondrion inner membrane</keyword>
<gene>
    <name evidence="13" type="ORF">RHTO0S_04e07162g</name>
</gene>
<accession>A0A061APT1</accession>
<evidence type="ECO:0000256" key="5">
    <source>
        <dbReference type="ARBA" id="ARBA00022989"/>
    </source>
</evidence>